<dbReference type="Pfam" id="PF13640">
    <property type="entry name" value="2OG-FeII_Oxy_3"/>
    <property type="match status" value="1"/>
</dbReference>
<feature type="binding site" evidence="7">
    <location>
        <position position="97"/>
    </location>
    <ligand>
        <name>Fe cation</name>
        <dbReference type="ChEBI" id="CHEBI:24875"/>
    </ligand>
</feature>
<dbReference type="InterPro" id="IPR005123">
    <property type="entry name" value="Oxoglu/Fe-dep_dioxygenase_dom"/>
</dbReference>
<dbReference type="GO" id="GO:0051213">
    <property type="term" value="F:dioxygenase activity"/>
    <property type="evidence" value="ECO:0007669"/>
    <property type="project" value="UniProtKB-KW"/>
</dbReference>
<dbReference type="Gene3D" id="4.10.860.20">
    <property type="entry name" value="Rabenosyn, Rab binding domain"/>
    <property type="match status" value="1"/>
</dbReference>
<reference evidence="10" key="1">
    <citation type="journal article" date="2019" name="Int. J. Syst. Evol. Microbiol.">
        <title>The Global Catalogue of Microorganisms (GCM) 10K type strain sequencing project: providing services to taxonomists for standard genome sequencing and annotation.</title>
        <authorList>
            <consortium name="The Broad Institute Genomics Platform"/>
            <consortium name="The Broad Institute Genome Sequencing Center for Infectious Disease"/>
            <person name="Wu L."/>
            <person name="Ma J."/>
        </authorList>
    </citation>
    <scope>NUCLEOTIDE SEQUENCE [LARGE SCALE GENOMIC DNA]</scope>
    <source>
        <strain evidence="10">CCM 7427</strain>
    </source>
</reference>
<dbReference type="Proteomes" id="UP001597521">
    <property type="component" value="Unassembled WGS sequence"/>
</dbReference>
<evidence type="ECO:0000256" key="2">
    <source>
        <dbReference type="ARBA" id="ARBA00022723"/>
    </source>
</evidence>
<evidence type="ECO:0000256" key="6">
    <source>
        <dbReference type="ARBA" id="ARBA00023004"/>
    </source>
</evidence>
<comment type="cofactor">
    <cofactor evidence="7">
        <name>Fe(2+)</name>
        <dbReference type="ChEBI" id="CHEBI:29033"/>
    </cofactor>
    <text evidence="7">Binds 1 Fe(2+) ion per subunit.</text>
</comment>
<evidence type="ECO:0000313" key="9">
    <source>
        <dbReference type="EMBL" id="MFD2648890.1"/>
    </source>
</evidence>
<keyword evidence="6 7" id="KW-0408">Iron</keyword>
<comment type="cofactor">
    <cofactor evidence="1 7">
        <name>L-ascorbate</name>
        <dbReference type="ChEBI" id="CHEBI:38290"/>
    </cofactor>
</comment>
<evidence type="ECO:0000313" key="10">
    <source>
        <dbReference type="Proteomes" id="UP001597521"/>
    </source>
</evidence>
<sequence>MIICIGDVLDSSGVAQLRETIASGVFIDGVLSSGWASRLVKNNEQLGAGPALEGAQQQVIGALRGNPVFAAAVMPRHFAPPLFARYQPGMAFGSHMDNPLMGPDHMRADVSVTIFLSDPDSYDGGELVMETTGGEAVYKLPAGSAVTYPTTMLHRVEPVTRGVREVAVTWVQSLFRRPDHREILFDLERTARAIFEREGKSEHYDLINKSSSNLRRMWVD</sequence>
<feature type="binding site" evidence="7">
    <location>
        <position position="154"/>
    </location>
    <ligand>
        <name>Fe cation</name>
        <dbReference type="ChEBI" id="CHEBI:24875"/>
    </ligand>
</feature>
<name>A0ABW5QMG6_9HYPH</name>
<keyword evidence="10" id="KW-1185">Reference proteome</keyword>
<dbReference type="InterPro" id="IPR044862">
    <property type="entry name" value="Pro_4_hyd_alph_FE2OG_OXY"/>
</dbReference>
<dbReference type="NCBIfam" id="NF003974">
    <property type="entry name" value="PRK05467.1-3"/>
    <property type="match status" value="1"/>
</dbReference>
<organism evidence="9 10">
    <name type="scientific">Devosia albogilva</name>
    <dbReference type="NCBI Taxonomy" id="429726"/>
    <lineage>
        <taxon>Bacteria</taxon>
        <taxon>Pseudomonadati</taxon>
        <taxon>Pseudomonadota</taxon>
        <taxon>Alphaproteobacteria</taxon>
        <taxon>Hyphomicrobiales</taxon>
        <taxon>Devosiaceae</taxon>
        <taxon>Devosia</taxon>
    </lineage>
</organism>
<keyword evidence="5 7" id="KW-0560">Oxidoreductase</keyword>
<feature type="domain" description="Fe2OG dioxygenase" evidence="8">
    <location>
        <begin position="77"/>
        <end position="173"/>
    </location>
</feature>
<dbReference type="SMART" id="SM00702">
    <property type="entry name" value="P4Hc"/>
    <property type="match status" value="1"/>
</dbReference>
<dbReference type="InterPro" id="IPR006620">
    <property type="entry name" value="Pro_4_hyd_alph"/>
</dbReference>
<comment type="caution">
    <text evidence="9">The sequence shown here is derived from an EMBL/GenBank/DDBJ whole genome shotgun (WGS) entry which is preliminary data.</text>
</comment>
<evidence type="ECO:0000256" key="3">
    <source>
        <dbReference type="ARBA" id="ARBA00022896"/>
    </source>
</evidence>
<feature type="binding site" evidence="7">
    <location>
        <position position="164"/>
    </location>
    <ligand>
        <name>2-oxoglutarate</name>
        <dbReference type="ChEBI" id="CHEBI:16810"/>
    </ligand>
</feature>
<protein>
    <submittedName>
        <fullName evidence="9">Fe2+-dependent dioxygenase</fullName>
    </submittedName>
</protein>
<evidence type="ECO:0000256" key="5">
    <source>
        <dbReference type="ARBA" id="ARBA00023002"/>
    </source>
</evidence>
<evidence type="ECO:0000256" key="1">
    <source>
        <dbReference type="ARBA" id="ARBA00001961"/>
    </source>
</evidence>
<dbReference type="NCBIfam" id="NF003975">
    <property type="entry name" value="PRK05467.1-4"/>
    <property type="match status" value="1"/>
</dbReference>
<keyword evidence="2 7" id="KW-0479">Metal-binding</keyword>
<gene>
    <name evidence="9" type="ORF">ACFSX5_13955</name>
</gene>
<dbReference type="RefSeq" id="WP_386834235.1">
    <property type="nucleotide sequence ID" value="NZ_JBHUNP010000001.1"/>
</dbReference>
<dbReference type="Gene3D" id="2.60.120.620">
    <property type="entry name" value="q2cbj1_9rhob like domain"/>
    <property type="match status" value="1"/>
</dbReference>
<dbReference type="PANTHER" id="PTHR41536">
    <property type="entry name" value="PKHD-TYPE HYDROXYLASE YBIX"/>
    <property type="match status" value="1"/>
</dbReference>
<accession>A0ABW5QMG6</accession>
<feature type="binding site" evidence="7">
    <location>
        <position position="95"/>
    </location>
    <ligand>
        <name>Fe cation</name>
        <dbReference type="ChEBI" id="CHEBI:24875"/>
    </ligand>
</feature>
<evidence type="ECO:0000256" key="4">
    <source>
        <dbReference type="ARBA" id="ARBA00022964"/>
    </source>
</evidence>
<keyword evidence="3 7" id="KW-0847">Vitamin C</keyword>
<dbReference type="EMBL" id="JBHUNP010000001">
    <property type="protein sequence ID" value="MFD2648890.1"/>
    <property type="molecule type" value="Genomic_DNA"/>
</dbReference>
<keyword evidence="4 7" id="KW-0223">Dioxygenase</keyword>
<evidence type="ECO:0000256" key="7">
    <source>
        <dbReference type="HAMAP-Rule" id="MF_00657"/>
    </source>
</evidence>
<dbReference type="PANTHER" id="PTHR41536:SF1">
    <property type="entry name" value="PKHD-TYPE HYDROXYLASE YBIX"/>
    <property type="match status" value="1"/>
</dbReference>
<proteinExistence type="inferred from homology"/>
<dbReference type="PROSITE" id="PS51471">
    <property type="entry name" value="FE2OG_OXY"/>
    <property type="match status" value="1"/>
</dbReference>
<dbReference type="InterPro" id="IPR023550">
    <property type="entry name" value="PKHD_hydroxylase"/>
</dbReference>
<dbReference type="HAMAP" id="MF_00657">
    <property type="entry name" value="Hydroxyl_YbiX"/>
    <property type="match status" value="1"/>
</dbReference>
<evidence type="ECO:0000259" key="8">
    <source>
        <dbReference type="PROSITE" id="PS51471"/>
    </source>
</evidence>